<dbReference type="AlphaFoldDB" id="A0A2W6MVI1"/>
<evidence type="ECO:0000313" key="2">
    <source>
        <dbReference type="EMBL" id="PZT47971.1"/>
    </source>
</evidence>
<evidence type="ECO:0000256" key="1">
    <source>
        <dbReference type="SAM" id="Coils"/>
    </source>
</evidence>
<gene>
    <name evidence="2" type="ORF">B6S12_06170</name>
</gene>
<dbReference type="Proteomes" id="UP000249746">
    <property type="component" value="Unassembled WGS sequence"/>
</dbReference>
<comment type="caution">
    <text evidence="2">The sequence shown here is derived from an EMBL/GenBank/DDBJ whole genome shotgun (WGS) entry which is preliminary data.</text>
</comment>
<dbReference type="GO" id="GO:0071973">
    <property type="term" value="P:bacterial-type flagellum-dependent cell motility"/>
    <property type="evidence" value="ECO:0007669"/>
    <property type="project" value="InterPro"/>
</dbReference>
<evidence type="ECO:0000313" key="3">
    <source>
        <dbReference type="Proteomes" id="UP000249746"/>
    </source>
</evidence>
<protein>
    <submittedName>
        <fullName evidence="2">Uncharacterized protein</fullName>
    </submittedName>
</protein>
<dbReference type="EMBL" id="NBIU01000016">
    <property type="protein sequence ID" value="PZT47971.1"/>
    <property type="molecule type" value="Genomic_DNA"/>
</dbReference>
<organism evidence="2 3">
    <name type="scientific">Helicobacter valdiviensis</name>
    <dbReference type="NCBI Taxonomy" id="1458358"/>
    <lineage>
        <taxon>Bacteria</taxon>
        <taxon>Pseudomonadati</taxon>
        <taxon>Campylobacterota</taxon>
        <taxon>Epsilonproteobacteria</taxon>
        <taxon>Campylobacterales</taxon>
        <taxon>Helicobacteraceae</taxon>
        <taxon>Helicobacter</taxon>
    </lineage>
</organism>
<dbReference type="Pfam" id="PF02050">
    <property type="entry name" value="FliJ"/>
    <property type="match status" value="1"/>
</dbReference>
<dbReference type="OrthoDB" id="5328666at2"/>
<dbReference type="GO" id="GO:0009288">
    <property type="term" value="C:bacterial-type flagellum"/>
    <property type="evidence" value="ECO:0007669"/>
    <property type="project" value="InterPro"/>
</dbReference>
<keyword evidence="1" id="KW-0175">Coiled coil</keyword>
<accession>A0A2W6MVI1</accession>
<reference evidence="2 3" key="1">
    <citation type="submission" date="2017-03" db="EMBL/GenBank/DDBJ databases">
        <title>Genomic and clinical evidence uncovers the enterohepatic species Helicobacter valdiviensis as a potential human intestinal pathogen.</title>
        <authorList>
            <person name="Fresia P."/>
            <person name="Jara R."/>
            <person name="Sierra R."/>
            <person name="Ferres I."/>
            <person name="Greif G."/>
            <person name="Iraola G."/>
            <person name="Collado L."/>
        </authorList>
    </citation>
    <scope>NUCLEOTIDE SEQUENCE [LARGE SCALE GENOMIC DNA]</scope>
    <source>
        <strain evidence="2 3">WBE14</strain>
    </source>
</reference>
<sequence length="140" mass="16667">MKTKFTQLVILNKRKVEEVEMELQKNAKSIEVKQGEIDALVREFATLQEPRSGIYQEFLTFCHHKEEYRNYIDDKMRELAFLKQDRKKLQEAFKLANIEYEKAKYLDELEIKKMLETAKRLEGKNLDEISVMLYANKGLS</sequence>
<feature type="coiled-coil region" evidence="1">
    <location>
        <begin position="65"/>
        <end position="99"/>
    </location>
</feature>
<dbReference type="RefSeq" id="WP_111229938.1">
    <property type="nucleotide sequence ID" value="NZ_NBIU01000016.1"/>
</dbReference>
<proteinExistence type="predicted"/>
<keyword evidence="3" id="KW-1185">Reference proteome</keyword>
<dbReference type="InterPro" id="IPR012823">
    <property type="entry name" value="Flagell_FliJ"/>
</dbReference>
<name>A0A2W6MVI1_9HELI</name>